<dbReference type="AlphaFoldDB" id="A0A369QTM7"/>
<dbReference type="Proteomes" id="UP000253919">
    <property type="component" value="Unassembled WGS sequence"/>
</dbReference>
<proteinExistence type="predicted"/>
<evidence type="ECO:0000313" key="4">
    <source>
        <dbReference type="Proteomes" id="UP000253919"/>
    </source>
</evidence>
<feature type="region of interest" description="Disordered" evidence="1">
    <location>
        <begin position="66"/>
        <end position="96"/>
    </location>
</feature>
<reference evidence="3 4" key="1">
    <citation type="submission" date="2018-04" db="EMBL/GenBank/DDBJ databases">
        <title>Adhaeribacter sp. HMF7616 genome sequencing and assembly.</title>
        <authorList>
            <person name="Kang H."/>
            <person name="Kang J."/>
            <person name="Cha I."/>
            <person name="Kim H."/>
            <person name="Joh K."/>
        </authorList>
    </citation>
    <scope>NUCLEOTIDE SEQUENCE [LARGE SCALE GENOMIC DNA]</scope>
    <source>
        <strain evidence="3 4">HMF7616</strain>
    </source>
</reference>
<comment type="caution">
    <text evidence="3">The sequence shown here is derived from an EMBL/GenBank/DDBJ whole genome shotgun (WGS) entry which is preliminary data.</text>
</comment>
<sequence length="261" mass="30246">MRGIPGICFKLTGIILIIFCAIIGLKNNYNSTNRLVNTTPEKQKFNQPEQTASAREVETTDYPFFESKTPEQVGNPSKIRGFGENGRPPKGRHTRTFTNDFKKKGFDFEKYVVKKFNKKNYKLKDWDGKHYLPEDYVETSKQPDLIYEFQQGEVQAGFAVECKWRSKFCHSELEIASYQQIKDYKAFEKKSGFPVFITLGIGGEPMAPKHLYVIPLNKIFSNKLDSTFLMEFEQVPSQHFIYDYRTKSLLAKPYPVVQEQA</sequence>
<evidence type="ECO:0000256" key="2">
    <source>
        <dbReference type="SAM" id="Phobius"/>
    </source>
</evidence>
<keyword evidence="2" id="KW-1133">Transmembrane helix</keyword>
<evidence type="ECO:0000313" key="3">
    <source>
        <dbReference type="EMBL" id="RDC66537.1"/>
    </source>
</evidence>
<protein>
    <submittedName>
        <fullName evidence="3">Uncharacterized protein</fullName>
    </submittedName>
</protein>
<dbReference type="EMBL" id="QASA01000001">
    <property type="protein sequence ID" value="RDC66537.1"/>
    <property type="molecule type" value="Genomic_DNA"/>
</dbReference>
<keyword evidence="2" id="KW-0472">Membrane</keyword>
<feature type="transmembrane region" description="Helical" evidence="2">
    <location>
        <begin position="7"/>
        <end position="25"/>
    </location>
</feature>
<organism evidence="3 4">
    <name type="scientific">Adhaeribacter pallidiroseus</name>
    <dbReference type="NCBI Taxonomy" id="2072847"/>
    <lineage>
        <taxon>Bacteria</taxon>
        <taxon>Pseudomonadati</taxon>
        <taxon>Bacteroidota</taxon>
        <taxon>Cytophagia</taxon>
        <taxon>Cytophagales</taxon>
        <taxon>Hymenobacteraceae</taxon>
        <taxon>Adhaeribacter</taxon>
    </lineage>
</organism>
<keyword evidence="4" id="KW-1185">Reference proteome</keyword>
<name>A0A369QTM7_9BACT</name>
<keyword evidence="2" id="KW-0812">Transmembrane</keyword>
<evidence type="ECO:0000256" key="1">
    <source>
        <dbReference type="SAM" id="MobiDB-lite"/>
    </source>
</evidence>
<gene>
    <name evidence="3" type="ORF">AHMF7616_05168</name>
</gene>
<accession>A0A369QTM7</accession>